<reference evidence="2 3" key="1">
    <citation type="submission" date="2024-09" db="EMBL/GenBank/DDBJ databases">
        <authorList>
            <person name="Sun Q."/>
            <person name="Mori K."/>
        </authorList>
    </citation>
    <scope>NUCLEOTIDE SEQUENCE [LARGE SCALE GENOMIC DNA]</scope>
    <source>
        <strain evidence="2 3">JCM 3143</strain>
    </source>
</reference>
<keyword evidence="1" id="KW-1133">Transmembrane helix</keyword>
<gene>
    <name evidence="2" type="ORF">ACFFSA_03135</name>
</gene>
<keyword evidence="3" id="KW-1185">Reference proteome</keyword>
<evidence type="ECO:0000313" key="2">
    <source>
        <dbReference type="EMBL" id="MFB9622062.1"/>
    </source>
</evidence>
<sequence>MLMPPALRRLALNPLTLAVPIALGPVLPITVGGPLALVFFFAGLNAGYANSGST</sequence>
<keyword evidence="1" id="KW-0812">Transmembrane</keyword>
<dbReference type="RefSeq" id="WP_345001908.1">
    <property type="nucleotide sequence ID" value="NZ_BAAAXV010000009.1"/>
</dbReference>
<evidence type="ECO:0000256" key="1">
    <source>
        <dbReference type="SAM" id="Phobius"/>
    </source>
</evidence>
<proteinExistence type="predicted"/>
<protein>
    <submittedName>
        <fullName evidence="2">Uncharacterized protein</fullName>
    </submittedName>
</protein>
<organism evidence="2 3">
    <name type="scientific">Nonomuraea helvata</name>
    <dbReference type="NCBI Taxonomy" id="37484"/>
    <lineage>
        <taxon>Bacteria</taxon>
        <taxon>Bacillati</taxon>
        <taxon>Actinomycetota</taxon>
        <taxon>Actinomycetes</taxon>
        <taxon>Streptosporangiales</taxon>
        <taxon>Streptosporangiaceae</taxon>
        <taxon>Nonomuraea</taxon>
    </lineage>
</organism>
<name>A0ABV5RRL5_9ACTN</name>
<evidence type="ECO:0000313" key="3">
    <source>
        <dbReference type="Proteomes" id="UP001589532"/>
    </source>
</evidence>
<dbReference type="EMBL" id="JBHMBW010000002">
    <property type="protein sequence ID" value="MFB9622062.1"/>
    <property type="molecule type" value="Genomic_DNA"/>
</dbReference>
<accession>A0ABV5RRL5</accession>
<dbReference type="Proteomes" id="UP001589532">
    <property type="component" value="Unassembled WGS sequence"/>
</dbReference>
<feature type="transmembrane region" description="Helical" evidence="1">
    <location>
        <begin position="21"/>
        <end position="44"/>
    </location>
</feature>
<keyword evidence="1" id="KW-0472">Membrane</keyword>
<comment type="caution">
    <text evidence="2">The sequence shown here is derived from an EMBL/GenBank/DDBJ whole genome shotgun (WGS) entry which is preliminary data.</text>
</comment>